<dbReference type="PROSITE" id="PS51485">
    <property type="entry name" value="PHYTOCYANIN"/>
    <property type="match status" value="1"/>
</dbReference>
<accession>A0ABD3H894</accession>
<dbReference type="SUPFAM" id="SSF49503">
    <property type="entry name" value="Cupredoxins"/>
    <property type="match status" value="1"/>
</dbReference>
<dbReference type="EMBL" id="JBJQOH010000004">
    <property type="protein sequence ID" value="KAL3686744.1"/>
    <property type="molecule type" value="Genomic_DNA"/>
</dbReference>
<dbReference type="PANTHER" id="PTHR33021:SF489">
    <property type="entry name" value="BASIC BLUE PROTEIN-LIKE"/>
    <property type="match status" value="1"/>
</dbReference>
<evidence type="ECO:0000256" key="2">
    <source>
        <dbReference type="SAM" id="SignalP"/>
    </source>
</evidence>
<feature type="compositionally biased region" description="Pro residues" evidence="1">
    <location>
        <begin position="174"/>
        <end position="186"/>
    </location>
</feature>
<sequence>MANANRLIAFCLVLCLVAQTAQATTYFVGGESGWAFMNTSSGLPSDYQAWADSITFMKDDVLVFNYTAGEDNLYIFDTYEGWMACNFSRGYMLDNGTAGSSEWVLNGEGHYEFASAMFCHQNQKFSLYAVDTQLLITQLTNGETDVPPQSPESAPSSAPSPTSSDVKAPTADSPIPPLKPESPPSPSASAPMMVAHVLMVVVACTTISAFNSFL</sequence>
<dbReference type="PANTHER" id="PTHR33021">
    <property type="entry name" value="BLUE COPPER PROTEIN"/>
    <property type="match status" value="1"/>
</dbReference>
<evidence type="ECO:0000256" key="1">
    <source>
        <dbReference type="SAM" id="MobiDB-lite"/>
    </source>
</evidence>
<keyword evidence="5" id="KW-1185">Reference proteome</keyword>
<dbReference type="Gene3D" id="2.60.40.420">
    <property type="entry name" value="Cupredoxins - blue copper proteins"/>
    <property type="match status" value="1"/>
</dbReference>
<feature type="region of interest" description="Disordered" evidence="1">
    <location>
        <begin position="142"/>
        <end position="188"/>
    </location>
</feature>
<keyword evidence="2" id="KW-0732">Signal</keyword>
<dbReference type="InterPro" id="IPR039391">
    <property type="entry name" value="Phytocyanin-like"/>
</dbReference>
<evidence type="ECO:0000259" key="3">
    <source>
        <dbReference type="PROSITE" id="PS51485"/>
    </source>
</evidence>
<evidence type="ECO:0000313" key="4">
    <source>
        <dbReference type="EMBL" id="KAL3686744.1"/>
    </source>
</evidence>
<protein>
    <recommendedName>
        <fullName evidence="3">Phytocyanin domain-containing protein</fullName>
    </recommendedName>
</protein>
<dbReference type="Proteomes" id="UP001633002">
    <property type="component" value="Unassembled WGS sequence"/>
</dbReference>
<dbReference type="Pfam" id="PF02298">
    <property type="entry name" value="Cu_bind_like"/>
    <property type="match status" value="1"/>
</dbReference>
<evidence type="ECO:0000313" key="5">
    <source>
        <dbReference type="Proteomes" id="UP001633002"/>
    </source>
</evidence>
<proteinExistence type="predicted"/>
<gene>
    <name evidence="4" type="ORF">R1sor_013053</name>
</gene>
<feature type="domain" description="Phytocyanin" evidence="3">
    <location>
        <begin position="24"/>
        <end position="131"/>
    </location>
</feature>
<feature type="signal peptide" evidence="2">
    <location>
        <begin position="1"/>
        <end position="23"/>
    </location>
</feature>
<comment type="caution">
    <text evidence="4">The sequence shown here is derived from an EMBL/GenBank/DDBJ whole genome shotgun (WGS) entry which is preliminary data.</text>
</comment>
<feature type="chain" id="PRO_5044852801" description="Phytocyanin domain-containing protein" evidence="2">
    <location>
        <begin position="24"/>
        <end position="214"/>
    </location>
</feature>
<dbReference type="InterPro" id="IPR003245">
    <property type="entry name" value="Phytocyanin_dom"/>
</dbReference>
<dbReference type="InterPro" id="IPR008972">
    <property type="entry name" value="Cupredoxin"/>
</dbReference>
<name>A0ABD3H894_9MARC</name>
<reference evidence="4 5" key="1">
    <citation type="submission" date="2024-09" db="EMBL/GenBank/DDBJ databases">
        <title>Chromosome-scale assembly of Riccia sorocarpa.</title>
        <authorList>
            <person name="Paukszto L."/>
        </authorList>
    </citation>
    <scope>NUCLEOTIDE SEQUENCE [LARGE SCALE GENOMIC DNA]</scope>
    <source>
        <strain evidence="4">LP-2024</strain>
        <tissue evidence="4">Aerial parts of the thallus</tissue>
    </source>
</reference>
<organism evidence="4 5">
    <name type="scientific">Riccia sorocarpa</name>
    <dbReference type="NCBI Taxonomy" id="122646"/>
    <lineage>
        <taxon>Eukaryota</taxon>
        <taxon>Viridiplantae</taxon>
        <taxon>Streptophyta</taxon>
        <taxon>Embryophyta</taxon>
        <taxon>Marchantiophyta</taxon>
        <taxon>Marchantiopsida</taxon>
        <taxon>Marchantiidae</taxon>
        <taxon>Marchantiales</taxon>
        <taxon>Ricciaceae</taxon>
        <taxon>Riccia</taxon>
    </lineage>
</organism>
<feature type="compositionally biased region" description="Low complexity" evidence="1">
    <location>
        <begin position="151"/>
        <end position="164"/>
    </location>
</feature>
<dbReference type="AlphaFoldDB" id="A0ABD3H894"/>